<evidence type="ECO:0000256" key="1">
    <source>
        <dbReference type="SAM" id="SignalP"/>
    </source>
</evidence>
<dbReference type="SUPFAM" id="SSF49329">
    <property type="entry name" value="Cu,Zn superoxide dismutase-like"/>
    <property type="match status" value="1"/>
</dbReference>
<dbReference type="STRING" id="1156394.T0SE51"/>
<dbReference type="RefSeq" id="XP_008604876.1">
    <property type="nucleotide sequence ID" value="XM_008606654.1"/>
</dbReference>
<dbReference type="eggNOG" id="ENOG502SH2C">
    <property type="taxonomic scope" value="Eukaryota"/>
</dbReference>
<dbReference type="GeneID" id="19941867"/>
<keyword evidence="1" id="KW-0732">Signal</keyword>
<dbReference type="AlphaFoldDB" id="T0SE51"/>
<reference evidence="2 3" key="1">
    <citation type="submission" date="2012-04" db="EMBL/GenBank/DDBJ databases">
        <title>The Genome Sequence of Saprolegnia declina VS20.</title>
        <authorList>
            <consortium name="The Broad Institute Genome Sequencing Platform"/>
            <person name="Russ C."/>
            <person name="Nusbaum C."/>
            <person name="Tyler B."/>
            <person name="van West P."/>
            <person name="Dieguez-Uribeondo J."/>
            <person name="de Bruijn I."/>
            <person name="Tripathy S."/>
            <person name="Jiang R."/>
            <person name="Young S.K."/>
            <person name="Zeng Q."/>
            <person name="Gargeya S."/>
            <person name="Fitzgerald M."/>
            <person name="Haas B."/>
            <person name="Abouelleil A."/>
            <person name="Alvarado L."/>
            <person name="Arachchi H.M."/>
            <person name="Berlin A."/>
            <person name="Chapman S.B."/>
            <person name="Goldberg J."/>
            <person name="Griggs A."/>
            <person name="Gujja S."/>
            <person name="Hansen M."/>
            <person name="Howarth C."/>
            <person name="Imamovic A."/>
            <person name="Larimer J."/>
            <person name="McCowen C."/>
            <person name="Montmayeur A."/>
            <person name="Murphy C."/>
            <person name="Neiman D."/>
            <person name="Pearson M."/>
            <person name="Priest M."/>
            <person name="Roberts A."/>
            <person name="Saif S."/>
            <person name="Shea T."/>
            <person name="Sisk P."/>
            <person name="Sykes S."/>
            <person name="Wortman J."/>
            <person name="Nusbaum C."/>
            <person name="Birren B."/>
        </authorList>
    </citation>
    <scope>NUCLEOTIDE SEQUENCE [LARGE SCALE GENOMIC DNA]</scope>
    <source>
        <strain evidence="2 3">VS20</strain>
    </source>
</reference>
<dbReference type="Gene3D" id="2.60.40.200">
    <property type="entry name" value="Superoxide dismutase, copper/zinc binding domain"/>
    <property type="match status" value="1"/>
</dbReference>
<evidence type="ECO:0000313" key="2">
    <source>
        <dbReference type="EMBL" id="EQC41162.1"/>
    </source>
</evidence>
<evidence type="ECO:0008006" key="4">
    <source>
        <dbReference type="Google" id="ProtNLM"/>
    </source>
</evidence>
<dbReference type="InParanoid" id="T0SE51"/>
<organism evidence="2 3">
    <name type="scientific">Saprolegnia diclina (strain VS20)</name>
    <dbReference type="NCBI Taxonomy" id="1156394"/>
    <lineage>
        <taxon>Eukaryota</taxon>
        <taxon>Sar</taxon>
        <taxon>Stramenopiles</taxon>
        <taxon>Oomycota</taxon>
        <taxon>Saprolegniomycetes</taxon>
        <taxon>Saprolegniales</taxon>
        <taxon>Saprolegniaceae</taxon>
        <taxon>Saprolegnia</taxon>
    </lineage>
</organism>
<dbReference type="EMBL" id="JH767134">
    <property type="protein sequence ID" value="EQC41162.1"/>
    <property type="molecule type" value="Genomic_DNA"/>
</dbReference>
<sequence>MHFARFALLLAATASAATVYTFDPVTSGGVKGSITVTREAVGATIAADLDVSNADWAALTKVDGNCTGAIPNFKWHIHTKWTNKAPSGFLGDCGLTPAGNHYDPDYACGPNSEFATDPKCAPLIPKYKCTPETYVVSPHACERGDLSGKVGAFKAVDGKIKQTFVDAHYPAASEETPTWNLMLHAVCGANTPRFICATGHEAC</sequence>
<proteinExistence type="predicted"/>
<feature type="signal peptide" evidence="1">
    <location>
        <begin position="1"/>
        <end position="16"/>
    </location>
</feature>
<dbReference type="OrthoDB" id="159229at2759"/>
<name>T0SE51_SAPDV</name>
<gene>
    <name evidence="2" type="ORF">SDRG_01140</name>
</gene>
<dbReference type="InterPro" id="IPR036423">
    <property type="entry name" value="SOD-like_Cu/Zn_dom_sf"/>
</dbReference>
<dbReference type="GO" id="GO:0046872">
    <property type="term" value="F:metal ion binding"/>
    <property type="evidence" value="ECO:0007669"/>
    <property type="project" value="InterPro"/>
</dbReference>
<protein>
    <recommendedName>
        <fullName evidence="4">Superoxide dismutase copper/zinc binding domain-containing protein</fullName>
    </recommendedName>
</protein>
<dbReference type="Proteomes" id="UP000030762">
    <property type="component" value="Unassembled WGS sequence"/>
</dbReference>
<feature type="chain" id="PRO_5004584411" description="Superoxide dismutase copper/zinc binding domain-containing protein" evidence="1">
    <location>
        <begin position="17"/>
        <end position="203"/>
    </location>
</feature>
<dbReference type="VEuPathDB" id="FungiDB:SDRG_01140"/>
<dbReference type="OMA" id="NTPEWNM"/>
<accession>T0SE51</accession>
<keyword evidence="3" id="KW-1185">Reference proteome</keyword>
<dbReference type="GO" id="GO:0006801">
    <property type="term" value="P:superoxide metabolic process"/>
    <property type="evidence" value="ECO:0007669"/>
    <property type="project" value="InterPro"/>
</dbReference>
<evidence type="ECO:0000313" key="3">
    <source>
        <dbReference type="Proteomes" id="UP000030762"/>
    </source>
</evidence>